<reference evidence="2" key="1">
    <citation type="journal article" date="2013" name="Extremophiles">
        <title>Proteinivorax tanatarense gen. nov., sp. nov., an anaerobic, haloalkaliphilic, proteolytic bacterium isolated from a decaying algal bloom, and proposal of Proteinivoraceae fam. nov.</title>
        <authorList>
            <person name="Kevbrin V."/>
            <person name="Boltyanskaya Y."/>
            <person name="Zhilina T."/>
            <person name="Kolganova T."/>
            <person name="Lavrentjeva E."/>
            <person name="Kuznetsov B."/>
        </authorList>
    </citation>
    <scope>NUCLEOTIDE SEQUENCE</scope>
    <source>
        <strain evidence="2">Z-910T</strain>
    </source>
</reference>
<evidence type="ECO:0000259" key="1">
    <source>
        <dbReference type="PROSITE" id="PS50943"/>
    </source>
</evidence>
<dbReference type="PROSITE" id="PS50943">
    <property type="entry name" value="HTH_CROC1"/>
    <property type="match status" value="1"/>
</dbReference>
<dbReference type="RefSeq" id="WP_350343399.1">
    <property type="nucleotide sequence ID" value="NZ_CP158367.1"/>
</dbReference>
<dbReference type="Pfam" id="PF01381">
    <property type="entry name" value="HTH_3"/>
    <property type="match status" value="1"/>
</dbReference>
<name>A0AAU7VKS1_9FIRM</name>
<evidence type="ECO:0000313" key="2">
    <source>
        <dbReference type="EMBL" id="XBX74650.1"/>
    </source>
</evidence>
<dbReference type="CDD" id="cd00093">
    <property type="entry name" value="HTH_XRE"/>
    <property type="match status" value="1"/>
</dbReference>
<dbReference type="AlphaFoldDB" id="A0AAU7VKS1"/>
<proteinExistence type="predicted"/>
<gene>
    <name evidence="2" type="ORF">PRVXT_002708</name>
</gene>
<dbReference type="SUPFAM" id="SSF47413">
    <property type="entry name" value="lambda repressor-like DNA-binding domains"/>
    <property type="match status" value="1"/>
</dbReference>
<reference evidence="2" key="2">
    <citation type="submission" date="2024-06" db="EMBL/GenBank/DDBJ databases">
        <authorList>
            <person name="Petrova K.O."/>
            <person name="Toshchakov S.V."/>
            <person name="Boltjanskaja Y.V."/>
            <person name="Kevbrin V."/>
        </authorList>
    </citation>
    <scope>NUCLEOTIDE SEQUENCE</scope>
    <source>
        <strain evidence="2">Z-910T</strain>
    </source>
</reference>
<dbReference type="Gene3D" id="1.25.40.10">
    <property type="entry name" value="Tetratricopeptide repeat domain"/>
    <property type="match status" value="1"/>
</dbReference>
<feature type="domain" description="HTH cro/C1-type" evidence="1">
    <location>
        <begin position="8"/>
        <end position="61"/>
    </location>
</feature>
<dbReference type="GO" id="GO:0003677">
    <property type="term" value="F:DNA binding"/>
    <property type="evidence" value="ECO:0007669"/>
    <property type="project" value="InterPro"/>
</dbReference>
<accession>A0AAU7VKS1</accession>
<dbReference type="InterPro" id="IPR001387">
    <property type="entry name" value="Cro/C1-type_HTH"/>
</dbReference>
<dbReference type="InterPro" id="IPR011990">
    <property type="entry name" value="TPR-like_helical_dom_sf"/>
</dbReference>
<organism evidence="2">
    <name type="scientific">Proteinivorax tanatarense</name>
    <dbReference type="NCBI Taxonomy" id="1260629"/>
    <lineage>
        <taxon>Bacteria</taxon>
        <taxon>Bacillati</taxon>
        <taxon>Bacillota</taxon>
        <taxon>Clostridia</taxon>
        <taxon>Eubacteriales</taxon>
        <taxon>Proteinivoracaceae</taxon>
        <taxon>Proteinivorax</taxon>
    </lineage>
</organism>
<dbReference type="InterPro" id="IPR010982">
    <property type="entry name" value="Lambda_DNA-bd_dom_sf"/>
</dbReference>
<sequence length="202" mass="23743">MLTIGELIKNERFKQEVSQEKLSEGICTPSYLSRIESGSSNPSNEVIERLMQRLGKNVSRYTNYKTRLEFEIDNLKYSVRRYYAIKEFDKHKEALDKLKKMALPKEPAIKQFIMLHHSFIQRINGANESQLLHNFERALALTKSNIDIENLQDELLTQDEVVLINNIAINIKRKGDIDKCNWQVELEKFWQLIFPILFPVKT</sequence>
<protein>
    <submittedName>
        <fullName evidence="2">Helix-turn-helix transcriptional regulator</fullName>
    </submittedName>
</protein>
<dbReference type="SMART" id="SM00530">
    <property type="entry name" value="HTH_XRE"/>
    <property type="match status" value="1"/>
</dbReference>
<dbReference type="EMBL" id="CP158367">
    <property type="protein sequence ID" value="XBX74650.1"/>
    <property type="molecule type" value="Genomic_DNA"/>
</dbReference>